<dbReference type="AlphaFoldDB" id="A0AA87ZZX0"/>
<gene>
    <name evidence="1" type="ORF">TIFTF001_004933</name>
</gene>
<comment type="caution">
    <text evidence="1">The sequence shown here is derived from an EMBL/GenBank/DDBJ whole genome shotgun (WGS) entry which is preliminary data.</text>
</comment>
<sequence length="127" mass="13808">MGEVVEGKLSPKLNNNNNIREEAVSAPPFRLHSPLITWSSPVVDSAPKTPKTPLVSRFMSSTSTPLASPVKKAIASMQSYLDEVGHFTKLEPQEAWLPITESSFMNRTPACAIADTSASPWRLLVSS</sequence>
<proteinExistence type="predicted"/>
<organism evidence="1 2">
    <name type="scientific">Ficus carica</name>
    <name type="common">Common fig</name>
    <dbReference type="NCBI Taxonomy" id="3494"/>
    <lineage>
        <taxon>Eukaryota</taxon>
        <taxon>Viridiplantae</taxon>
        <taxon>Streptophyta</taxon>
        <taxon>Embryophyta</taxon>
        <taxon>Tracheophyta</taxon>
        <taxon>Spermatophyta</taxon>
        <taxon>Magnoliopsida</taxon>
        <taxon>eudicotyledons</taxon>
        <taxon>Gunneridae</taxon>
        <taxon>Pentapetalae</taxon>
        <taxon>rosids</taxon>
        <taxon>fabids</taxon>
        <taxon>Rosales</taxon>
        <taxon>Moraceae</taxon>
        <taxon>Ficeae</taxon>
        <taxon>Ficus</taxon>
    </lineage>
</organism>
<accession>A0AA87ZZX0</accession>
<evidence type="ECO:0000313" key="2">
    <source>
        <dbReference type="Proteomes" id="UP001187192"/>
    </source>
</evidence>
<dbReference type="EMBL" id="BTGU01000005">
    <property type="protein sequence ID" value="GMN34831.1"/>
    <property type="molecule type" value="Genomic_DNA"/>
</dbReference>
<keyword evidence="2" id="KW-1185">Reference proteome</keyword>
<protein>
    <submittedName>
        <fullName evidence="1">Uncharacterized protein</fullName>
    </submittedName>
</protein>
<dbReference type="Proteomes" id="UP001187192">
    <property type="component" value="Unassembled WGS sequence"/>
</dbReference>
<reference evidence="1" key="1">
    <citation type="submission" date="2023-07" db="EMBL/GenBank/DDBJ databases">
        <title>draft genome sequence of fig (Ficus carica).</title>
        <authorList>
            <person name="Takahashi T."/>
            <person name="Nishimura K."/>
        </authorList>
    </citation>
    <scope>NUCLEOTIDE SEQUENCE</scope>
</reference>
<name>A0AA87ZZX0_FICCA</name>
<evidence type="ECO:0000313" key="1">
    <source>
        <dbReference type="EMBL" id="GMN34831.1"/>
    </source>
</evidence>